<keyword evidence="2" id="KW-0472">Membrane</keyword>
<gene>
    <name evidence="3" type="ORF">Goshw_013279</name>
</gene>
<dbReference type="PANTHER" id="PTHR35094">
    <property type="entry name" value="LEUCINE-RICH REPEAT EXTENSIN-LIKE PROTEIN 2"/>
    <property type="match status" value="1"/>
</dbReference>
<dbReference type="PANTHER" id="PTHR35094:SF1">
    <property type="entry name" value="PROTEIN, PUTATIVE-RELATED"/>
    <property type="match status" value="1"/>
</dbReference>
<organism evidence="3 4">
    <name type="scientific">Gossypium schwendimanii</name>
    <name type="common">Cotton</name>
    <dbReference type="NCBI Taxonomy" id="34291"/>
    <lineage>
        <taxon>Eukaryota</taxon>
        <taxon>Viridiplantae</taxon>
        <taxon>Streptophyta</taxon>
        <taxon>Embryophyta</taxon>
        <taxon>Tracheophyta</taxon>
        <taxon>Spermatophyta</taxon>
        <taxon>Magnoliopsida</taxon>
        <taxon>eudicotyledons</taxon>
        <taxon>Gunneridae</taxon>
        <taxon>Pentapetalae</taxon>
        <taxon>rosids</taxon>
        <taxon>malvids</taxon>
        <taxon>Malvales</taxon>
        <taxon>Malvaceae</taxon>
        <taxon>Malvoideae</taxon>
        <taxon>Gossypium</taxon>
    </lineage>
</organism>
<accession>A0A7J9KRV3</accession>
<evidence type="ECO:0000256" key="1">
    <source>
        <dbReference type="SAM" id="MobiDB-lite"/>
    </source>
</evidence>
<sequence>MGKTAPVSPLFLAPPSVRRGFIATSGLRHAKLGFLTLFRADLRARCTCARREDRLLDVRRMESAGGVAARVAASGCLLWTMLRSGLVFGLVNDIGLLKALGVSSAGFCRMSMKTHRWINPHQILSSLTIFFAITIFVYPINGMESRRLDDSTVPGDQGVKCTPSCIPSPPPPSPPPPCPPPPSPPALPPPTPKKPPTQYCPPPPIPPSPPSFIYIPGSPGNLYSIDQNFGGANRNVAVGLLGLVCGLSLLFAF</sequence>
<keyword evidence="2" id="KW-0812">Transmembrane</keyword>
<keyword evidence="4" id="KW-1185">Reference proteome</keyword>
<keyword evidence="2" id="KW-1133">Transmembrane helix</keyword>
<reference evidence="3 4" key="1">
    <citation type="journal article" date="2019" name="Genome Biol. Evol.">
        <title>Insights into the evolution of the New World diploid cottons (Gossypium, subgenus Houzingenia) based on genome sequencing.</title>
        <authorList>
            <person name="Grover C.E."/>
            <person name="Arick M.A. 2nd"/>
            <person name="Thrash A."/>
            <person name="Conover J.L."/>
            <person name="Sanders W.S."/>
            <person name="Peterson D.G."/>
            <person name="Frelichowski J.E."/>
            <person name="Scheffler J.A."/>
            <person name="Scheffler B.E."/>
            <person name="Wendel J.F."/>
        </authorList>
    </citation>
    <scope>NUCLEOTIDE SEQUENCE [LARGE SCALE GENOMIC DNA]</scope>
    <source>
        <strain evidence="3">1</strain>
        <tissue evidence="3">Leaf</tissue>
    </source>
</reference>
<evidence type="ECO:0000313" key="3">
    <source>
        <dbReference type="EMBL" id="MBA0849233.1"/>
    </source>
</evidence>
<name>A0A7J9KRV3_GOSSC</name>
<dbReference type="OrthoDB" id="1002326at2759"/>
<evidence type="ECO:0000256" key="2">
    <source>
        <dbReference type="SAM" id="Phobius"/>
    </source>
</evidence>
<feature type="transmembrane region" description="Helical" evidence="2">
    <location>
        <begin position="123"/>
        <end position="140"/>
    </location>
</feature>
<dbReference type="AlphaFoldDB" id="A0A7J9KRV3"/>
<dbReference type="Proteomes" id="UP000593576">
    <property type="component" value="Unassembled WGS sequence"/>
</dbReference>
<comment type="caution">
    <text evidence="3">The sequence shown here is derived from an EMBL/GenBank/DDBJ whole genome shotgun (WGS) entry which is preliminary data.</text>
</comment>
<proteinExistence type="predicted"/>
<protein>
    <submittedName>
        <fullName evidence="3">Uncharacterized protein</fullName>
    </submittedName>
</protein>
<feature type="compositionally biased region" description="Pro residues" evidence="1">
    <location>
        <begin position="166"/>
        <end position="202"/>
    </location>
</feature>
<dbReference type="EMBL" id="JABFAF010000002">
    <property type="protein sequence ID" value="MBA0849233.1"/>
    <property type="molecule type" value="Genomic_DNA"/>
</dbReference>
<evidence type="ECO:0000313" key="4">
    <source>
        <dbReference type="Proteomes" id="UP000593576"/>
    </source>
</evidence>
<feature type="region of interest" description="Disordered" evidence="1">
    <location>
        <begin position="148"/>
        <end position="202"/>
    </location>
</feature>
<feature type="transmembrane region" description="Helical" evidence="2">
    <location>
        <begin position="236"/>
        <end position="252"/>
    </location>
</feature>